<feature type="non-terminal residue" evidence="1">
    <location>
        <position position="153"/>
    </location>
</feature>
<dbReference type="Proteomes" id="UP000237000">
    <property type="component" value="Unassembled WGS sequence"/>
</dbReference>
<sequence>MAEDVFGHKDLFSFHNKVLGPFAIDGSLLGESFDEGYNATASGNAGLSEAVLNSSSHARDISKIASVSGQGKDPSHSFAQILSSSPRGGHDVIGSLVKLQIEVSISHASIIAPELSKPIITGNYICMRVNEQVLKKRMELCQFSLIGRVFLSK</sequence>
<dbReference type="OrthoDB" id="10348946at2759"/>
<gene>
    <name evidence="1" type="ORF">TorRG33x02_275050</name>
</gene>
<organism evidence="1 2">
    <name type="scientific">Trema orientale</name>
    <name type="common">Charcoal tree</name>
    <name type="synonym">Celtis orientalis</name>
    <dbReference type="NCBI Taxonomy" id="63057"/>
    <lineage>
        <taxon>Eukaryota</taxon>
        <taxon>Viridiplantae</taxon>
        <taxon>Streptophyta</taxon>
        <taxon>Embryophyta</taxon>
        <taxon>Tracheophyta</taxon>
        <taxon>Spermatophyta</taxon>
        <taxon>Magnoliopsida</taxon>
        <taxon>eudicotyledons</taxon>
        <taxon>Gunneridae</taxon>
        <taxon>Pentapetalae</taxon>
        <taxon>rosids</taxon>
        <taxon>fabids</taxon>
        <taxon>Rosales</taxon>
        <taxon>Cannabaceae</taxon>
        <taxon>Trema</taxon>
    </lineage>
</organism>
<proteinExistence type="predicted"/>
<evidence type="ECO:0000313" key="2">
    <source>
        <dbReference type="Proteomes" id="UP000237000"/>
    </source>
</evidence>
<evidence type="ECO:0000313" key="1">
    <source>
        <dbReference type="EMBL" id="PON63795.1"/>
    </source>
</evidence>
<comment type="caution">
    <text evidence="1">The sequence shown here is derived from an EMBL/GenBank/DDBJ whole genome shotgun (WGS) entry which is preliminary data.</text>
</comment>
<protein>
    <submittedName>
        <fullName evidence="1">Uncharacterized protein</fullName>
    </submittedName>
</protein>
<dbReference type="EMBL" id="JXTC01000333">
    <property type="protein sequence ID" value="PON63795.1"/>
    <property type="molecule type" value="Genomic_DNA"/>
</dbReference>
<dbReference type="AlphaFoldDB" id="A0A2P5CRW7"/>
<keyword evidence="2" id="KW-1185">Reference proteome</keyword>
<reference evidence="2" key="1">
    <citation type="submission" date="2016-06" db="EMBL/GenBank/DDBJ databases">
        <title>Parallel loss of symbiosis genes in relatives of nitrogen-fixing non-legume Parasponia.</title>
        <authorList>
            <person name="Van Velzen R."/>
            <person name="Holmer R."/>
            <person name="Bu F."/>
            <person name="Rutten L."/>
            <person name="Van Zeijl A."/>
            <person name="Liu W."/>
            <person name="Santuari L."/>
            <person name="Cao Q."/>
            <person name="Sharma T."/>
            <person name="Shen D."/>
            <person name="Roswanjaya Y."/>
            <person name="Wardhani T."/>
            <person name="Kalhor M.S."/>
            <person name="Jansen J."/>
            <person name="Van den Hoogen J."/>
            <person name="Gungor B."/>
            <person name="Hartog M."/>
            <person name="Hontelez J."/>
            <person name="Verver J."/>
            <person name="Yang W.-C."/>
            <person name="Schijlen E."/>
            <person name="Repin R."/>
            <person name="Schilthuizen M."/>
            <person name="Schranz E."/>
            <person name="Heidstra R."/>
            <person name="Miyata K."/>
            <person name="Fedorova E."/>
            <person name="Kohlen W."/>
            <person name="Bisseling T."/>
            <person name="Smit S."/>
            <person name="Geurts R."/>
        </authorList>
    </citation>
    <scope>NUCLEOTIDE SEQUENCE [LARGE SCALE GENOMIC DNA]</scope>
    <source>
        <strain evidence="2">cv. RG33-2</strain>
    </source>
</reference>
<accession>A0A2P5CRW7</accession>
<name>A0A2P5CRW7_TREOI</name>
<dbReference type="InParanoid" id="A0A2P5CRW7"/>